<dbReference type="PANTHER" id="PTHR33383:SF1">
    <property type="entry name" value="MEMBRANE PROTEIN INSERTION EFFICIENCY FACTOR-RELATED"/>
    <property type="match status" value="1"/>
</dbReference>
<dbReference type="NCBIfam" id="TIGR00278">
    <property type="entry name" value="membrane protein insertion efficiency factor YidD"/>
    <property type="match status" value="1"/>
</dbReference>
<gene>
    <name evidence="3" type="primary">yidD</name>
    <name evidence="3" type="ORF">QQ020_12110</name>
</gene>
<keyword evidence="1" id="KW-0472">Membrane</keyword>
<dbReference type="PANTHER" id="PTHR33383">
    <property type="entry name" value="MEMBRANE PROTEIN INSERTION EFFICIENCY FACTOR-RELATED"/>
    <property type="match status" value="1"/>
</dbReference>
<comment type="function">
    <text evidence="1">Could be involved in insertion of integral membrane proteins into the membrane.</text>
</comment>
<organism evidence="3 4">
    <name type="scientific">Agaribacillus aureus</name>
    <dbReference type="NCBI Taxonomy" id="3051825"/>
    <lineage>
        <taxon>Bacteria</taxon>
        <taxon>Pseudomonadati</taxon>
        <taxon>Bacteroidota</taxon>
        <taxon>Cytophagia</taxon>
        <taxon>Cytophagales</taxon>
        <taxon>Splendidivirgaceae</taxon>
        <taxon>Agaribacillus</taxon>
    </lineage>
</organism>
<dbReference type="EMBL" id="JAUJEB010000001">
    <property type="protein sequence ID" value="MDN5212799.1"/>
    <property type="molecule type" value="Genomic_DNA"/>
</dbReference>
<dbReference type="HAMAP" id="MF_00386">
    <property type="entry name" value="UPF0161_YidD"/>
    <property type="match status" value="1"/>
</dbReference>
<evidence type="ECO:0000256" key="2">
    <source>
        <dbReference type="SAM" id="MobiDB-lite"/>
    </source>
</evidence>
<keyword evidence="4" id="KW-1185">Reference proteome</keyword>
<comment type="similarity">
    <text evidence="1">Belongs to the UPF0161 family.</text>
</comment>
<reference evidence="3" key="1">
    <citation type="submission" date="2023-06" db="EMBL/GenBank/DDBJ databases">
        <title>Genomic of Agaribacillus aureum.</title>
        <authorList>
            <person name="Wang G."/>
        </authorList>
    </citation>
    <scope>NUCLEOTIDE SEQUENCE</scope>
    <source>
        <strain evidence="3">BMA12</strain>
    </source>
</reference>
<evidence type="ECO:0000313" key="4">
    <source>
        <dbReference type="Proteomes" id="UP001172083"/>
    </source>
</evidence>
<name>A0ABT8L4W5_9BACT</name>
<dbReference type="RefSeq" id="WP_346758116.1">
    <property type="nucleotide sequence ID" value="NZ_JAUJEB010000001.1"/>
</dbReference>
<protein>
    <recommendedName>
        <fullName evidence="1">Putative membrane protein insertion efficiency factor</fullName>
    </recommendedName>
</protein>
<dbReference type="Proteomes" id="UP001172083">
    <property type="component" value="Unassembled WGS sequence"/>
</dbReference>
<accession>A0ABT8L4W5</accession>
<dbReference type="Pfam" id="PF01809">
    <property type="entry name" value="YidD"/>
    <property type="match status" value="1"/>
</dbReference>
<comment type="caution">
    <text evidence="3">The sequence shown here is derived from an EMBL/GenBank/DDBJ whole genome shotgun (WGS) entry which is preliminary data.</text>
</comment>
<proteinExistence type="inferred from homology"/>
<evidence type="ECO:0000313" key="3">
    <source>
        <dbReference type="EMBL" id="MDN5212799.1"/>
    </source>
</evidence>
<feature type="compositionally biased region" description="Basic and acidic residues" evidence="2">
    <location>
        <begin position="72"/>
        <end position="89"/>
    </location>
</feature>
<dbReference type="InterPro" id="IPR002696">
    <property type="entry name" value="Membr_insert_effic_factor_YidD"/>
</dbReference>
<keyword evidence="1" id="KW-1003">Cell membrane</keyword>
<dbReference type="SMART" id="SM01234">
    <property type="entry name" value="Haemolytic"/>
    <property type="match status" value="1"/>
</dbReference>
<feature type="region of interest" description="Disordered" evidence="2">
    <location>
        <begin position="67"/>
        <end position="89"/>
    </location>
</feature>
<sequence length="89" mass="10371">MKKVLEYTVFVVIRFYKLCISPYFPPSCRHVPTCSAYMEEAIQEWGVAKGVYMGLMRLCKCHPWGTHGYDPVPKKEKNGRDEQLCSHRT</sequence>
<comment type="subcellular location">
    <subcellularLocation>
        <location evidence="1">Cell membrane</location>
        <topology evidence="1">Peripheral membrane protein</topology>
        <orientation evidence="1">Cytoplasmic side</orientation>
    </subcellularLocation>
</comment>
<evidence type="ECO:0000256" key="1">
    <source>
        <dbReference type="HAMAP-Rule" id="MF_00386"/>
    </source>
</evidence>